<keyword evidence="5" id="KW-1185">Reference proteome</keyword>
<dbReference type="PANTHER" id="PTHR40252:SF2">
    <property type="entry name" value="BLR0328 PROTEIN"/>
    <property type="match status" value="1"/>
</dbReference>
<dbReference type="SMART" id="SM00897">
    <property type="entry name" value="FIST"/>
    <property type="match status" value="1"/>
</dbReference>
<dbReference type="InterPro" id="IPR013702">
    <property type="entry name" value="FIST_domain_N"/>
</dbReference>
<evidence type="ECO:0000256" key="1">
    <source>
        <dbReference type="SAM" id="MobiDB-lite"/>
    </source>
</evidence>
<dbReference type="EMBL" id="QFXE01000020">
    <property type="protein sequence ID" value="RDH83222.1"/>
    <property type="molecule type" value="Genomic_DNA"/>
</dbReference>
<organism evidence="4 5">
    <name type="scientific">endosymbiont of Escarpia spicata</name>
    <dbReference type="NCBI Taxonomy" id="2200908"/>
    <lineage>
        <taxon>Bacteria</taxon>
        <taxon>Pseudomonadati</taxon>
        <taxon>Pseudomonadota</taxon>
        <taxon>Gammaproteobacteria</taxon>
        <taxon>sulfur-oxidizing symbionts</taxon>
    </lineage>
</organism>
<feature type="domain" description="FIST" evidence="2">
    <location>
        <begin position="24"/>
        <end position="218"/>
    </location>
</feature>
<protein>
    <recommendedName>
        <fullName evidence="6">Histidine kinase</fullName>
    </recommendedName>
</protein>
<evidence type="ECO:0000313" key="4">
    <source>
        <dbReference type="EMBL" id="RDH83222.1"/>
    </source>
</evidence>
<evidence type="ECO:0000259" key="3">
    <source>
        <dbReference type="SMART" id="SM01204"/>
    </source>
</evidence>
<dbReference type="Proteomes" id="UP000254771">
    <property type="component" value="Unassembled WGS sequence"/>
</dbReference>
<dbReference type="InterPro" id="IPR019494">
    <property type="entry name" value="FIST_C"/>
</dbReference>
<dbReference type="SMART" id="SM01204">
    <property type="entry name" value="FIST_C"/>
    <property type="match status" value="1"/>
</dbReference>
<sequence>MELETYRFTPGNGWDREPDHNLDSPNTLVLFFGAPDYSLIEDAVSWLEGHFTQGVILGCSSAGEIFGDELSLDCLVVAVLRFRETRLRIACTELAQTGDSSRVGHQISSELLDNDLQGILVLSEGLGVNGSQLIEGINSALPKHITVTGGLAGDDDRFERTWVWHDGLRSTKLICALGLYGSKISIGYGSKGGWDLLGHEREVTRSVDNILYELDGQPALDIYKRYLGERASGLPATGLLFPLSMRDQESTDDPKVRTILAVDETEQSITFAGDIPQGSFVRLMRANFDRLIDGAATAVEEINLSRYHGGPVLCIAISCVGRRLVLGERTEEEIEATLEGLPGETRQIGFYSYGELSPLSSGRCDLHNQTMTLTLIWEDE</sequence>
<dbReference type="PANTHER" id="PTHR40252">
    <property type="entry name" value="BLR0328 PROTEIN"/>
    <property type="match status" value="1"/>
</dbReference>
<name>A0A370DE88_9GAMM</name>
<dbReference type="AlphaFoldDB" id="A0A370DE88"/>
<accession>A0A370DE88</accession>
<evidence type="ECO:0000313" key="5">
    <source>
        <dbReference type="Proteomes" id="UP000254771"/>
    </source>
</evidence>
<gene>
    <name evidence="4" type="ORF">DIZ78_14570</name>
</gene>
<feature type="domain" description="FIST C-domain" evidence="3">
    <location>
        <begin position="219"/>
        <end position="359"/>
    </location>
</feature>
<evidence type="ECO:0000259" key="2">
    <source>
        <dbReference type="SMART" id="SM00897"/>
    </source>
</evidence>
<dbReference type="Pfam" id="PF08495">
    <property type="entry name" value="FIST"/>
    <property type="match status" value="1"/>
</dbReference>
<feature type="region of interest" description="Disordered" evidence="1">
    <location>
        <begin position="1"/>
        <end position="20"/>
    </location>
</feature>
<evidence type="ECO:0008006" key="6">
    <source>
        <dbReference type="Google" id="ProtNLM"/>
    </source>
</evidence>
<comment type="caution">
    <text evidence="4">The sequence shown here is derived from an EMBL/GenBank/DDBJ whole genome shotgun (WGS) entry which is preliminary data.</text>
</comment>
<reference evidence="4 5" key="1">
    <citation type="journal article" date="2018" name="ISME J.">
        <title>Endosymbiont genomes yield clues of tubeworm success.</title>
        <authorList>
            <person name="Li Y."/>
            <person name="Liles M.R."/>
            <person name="Halanych K.M."/>
        </authorList>
    </citation>
    <scope>NUCLEOTIDE SEQUENCE [LARGE SCALE GENOMIC DNA]</scope>
    <source>
        <strain evidence="4">A1462</strain>
    </source>
</reference>
<proteinExistence type="predicted"/>
<dbReference type="Pfam" id="PF10442">
    <property type="entry name" value="FIST_C"/>
    <property type="match status" value="1"/>
</dbReference>